<dbReference type="AlphaFoldDB" id="A0A5B8C624"/>
<proteinExistence type="predicted"/>
<dbReference type="KEGG" id="gyu:FE374_13940"/>
<evidence type="ECO:0000259" key="1">
    <source>
        <dbReference type="Pfam" id="PF01869"/>
    </source>
</evidence>
<dbReference type="OrthoDB" id="8701357at2"/>
<dbReference type="SUPFAM" id="SSF53067">
    <property type="entry name" value="Actin-like ATPase domain"/>
    <property type="match status" value="2"/>
</dbReference>
<name>A0A5B8C624_9MICO</name>
<reference evidence="2 3" key="1">
    <citation type="submission" date="2019-05" db="EMBL/GenBank/DDBJ databases">
        <title>Georgenia *** sp. nov., and Georgenia *** sp. nov., isolated from the intestinal contents of plateau pika (Ochotona curzoniae) in the Qinghai-Tibet plateau of China.</title>
        <authorList>
            <person name="Tian Z."/>
        </authorList>
    </citation>
    <scope>NUCLEOTIDE SEQUENCE [LARGE SCALE GENOMIC DNA]</scope>
    <source>
        <strain evidence="2 3">Z443</strain>
    </source>
</reference>
<accession>A0A5B8C624</accession>
<dbReference type="InterPro" id="IPR052519">
    <property type="entry name" value="Euk-type_GlcNAc_Kinase"/>
</dbReference>
<dbReference type="RefSeq" id="WP_139929791.1">
    <property type="nucleotide sequence ID" value="NZ_CP040915.1"/>
</dbReference>
<protein>
    <submittedName>
        <fullName evidence="2">ATPase</fullName>
    </submittedName>
</protein>
<dbReference type="PANTHER" id="PTHR43190:SF3">
    <property type="entry name" value="N-ACETYL-D-GLUCOSAMINE KINASE"/>
    <property type="match status" value="1"/>
</dbReference>
<dbReference type="Gene3D" id="3.30.420.40">
    <property type="match status" value="2"/>
</dbReference>
<sequence length="310" mass="30944">MVQDTRLTLCIDLGKTRCRLAALTADGTVASAERAGAAGAASHGGPAEIAGIVADLVDQLRLPDGQSPVAVGVGAAGTLTDPAAAGEIAEALVARLHLPVAVTSDAITAHVGALGGAAGVTLVAGTGAVALGLSPDGTLRRVDGWGPQLGDLGGGSWLGREGIRAVLGAESGLRPVTSLSEDLPAVIAPESDPARWVSASSNPGQELARFAPAVLRRAEAGDAVALAIAERAVAHLADAALAAVDPTDPAGHVCVLGGLTQSPWFAARLAAALRERGLTPTDPAGTALDGARAVALRRDLPHERYIHRAQ</sequence>
<dbReference type="InterPro" id="IPR002731">
    <property type="entry name" value="ATPase_BadF"/>
</dbReference>
<dbReference type="InterPro" id="IPR043129">
    <property type="entry name" value="ATPase_NBD"/>
</dbReference>
<dbReference type="Pfam" id="PF01869">
    <property type="entry name" value="BcrAD_BadFG"/>
    <property type="match status" value="1"/>
</dbReference>
<evidence type="ECO:0000313" key="3">
    <source>
        <dbReference type="Proteomes" id="UP000314616"/>
    </source>
</evidence>
<dbReference type="EMBL" id="CP040915">
    <property type="protein sequence ID" value="QDC25560.1"/>
    <property type="molecule type" value="Genomic_DNA"/>
</dbReference>
<organism evidence="2 3">
    <name type="scientific">Georgenia yuyongxinii</name>
    <dbReference type="NCBI Taxonomy" id="2589797"/>
    <lineage>
        <taxon>Bacteria</taxon>
        <taxon>Bacillati</taxon>
        <taxon>Actinomycetota</taxon>
        <taxon>Actinomycetes</taxon>
        <taxon>Micrococcales</taxon>
        <taxon>Bogoriellaceae</taxon>
        <taxon>Georgenia</taxon>
    </lineage>
</organism>
<dbReference type="CDD" id="cd24082">
    <property type="entry name" value="ASKHA_NBD_GspK-like"/>
    <property type="match status" value="1"/>
</dbReference>
<gene>
    <name evidence="2" type="ORF">FE374_13940</name>
</gene>
<evidence type="ECO:0000313" key="2">
    <source>
        <dbReference type="EMBL" id="QDC25560.1"/>
    </source>
</evidence>
<dbReference type="Proteomes" id="UP000314616">
    <property type="component" value="Chromosome"/>
</dbReference>
<dbReference type="PANTHER" id="PTHR43190">
    <property type="entry name" value="N-ACETYL-D-GLUCOSAMINE KINASE"/>
    <property type="match status" value="1"/>
</dbReference>
<feature type="domain" description="ATPase BadF/BadG/BcrA/BcrD type" evidence="1">
    <location>
        <begin position="11"/>
        <end position="274"/>
    </location>
</feature>